<dbReference type="EMBL" id="FOFR01000029">
    <property type="protein sequence ID" value="SES27063.1"/>
    <property type="molecule type" value="Genomic_DNA"/>
</dbReference>
<dbReference type="RefSeq" id="WP_089960841.1">
    <property type="nucleotide sequence ID" value="NZ_FOFR01000029.1"/>
</dbReference>
<dbReference type="STRING" id="402600.SAMN05216188_12940"/>
<feature type="active site" description="For GATase activity" evidence="9">
    <location>
        <position position="2"/>
    </location>
</feature>
<evidence type="ECO:0000256" key="9">
    <source>
        <dbReference type="PIRSR" id="PIRSR001589-1"/>
    </source>
</evidence>
<accession>A0A1H9W0L3</accession>
<evidence type="ECO:0000313" key="14">
    <source>
        <dbReference type="Proteomes" id="UP000199352"/>
    </source>
</evidence>
<feature type="site" description="Important for beta-aspartyl-AMP intermediate formation" evidence="11">
    <location>
        <position position="366"/>
    </location>
</feature>
<evidence type="ECO:0000256" key="11">
    <source>
        <dbReference type="PIRSR" id="PIRSR001589-3"/>
    </source>
</evidence>
<dbReference type="OrthoDB" id="9763290at2"/>
<dbReference type="InterPro" id="IPR051786">
    <property type="entry name" value="ASN_synthetase/amidase"/>
</dbReference>
<dbReference type="CDD" id="cd01991">
    <property type="entry name" value="Asn_synthase_B_C"/>
    <property type="match status" value="1"/>
</dbReference>
<feature type="binding site" evidence="10">
    <location>
        <position position="290"/>
    </location>
    <ligand>
        <name>ATP</name>
        <dbReference type="ChEBI" id="CHEBI:30616"/>
    </ligand>
</feature>
<comment type="pathway">
    <text evidence="1">Amino-acid biosynthesis; L-asparagine biosynthesis; L-asparagine from L-aspartate (L-Gln route): step 1/1.</text>
</comment>
<dbReference type="PROSITE" id="PS51278">
    <property type="entry name" value="GATASE_TYPE_2"/>
    <property type="match status" value="1"/>
</dbReference>
<dbReference type="Proteomes" id="UP000199352">
    <property type="component" value="Unassembled WGS sequence"/>
</dbReference>
<evidence type="ECO:0000256" key="8">
    <source>
        <dbReference type="ARBA" id="ARBA00048741"/>
    </source>
</evidence>
<evidence type="ECO:0000256" key="5">
    <source>
        <dbReference type="ARBA" id="ARBA00022840"/>
    </source>
</evidence>
<evidence type="ECO:0000256" key="6">
    <source>
        <dbReference type="ARBA" id="ARBA00022888"/>
    </source>
</evidence>
<dbReference type="CDD" id="cd00712">
    <property type="entry name" value="AsnB"/>
    <property type="match status" value="1"/>
</dbReference>
<dbReference type="InterPro" id="IPR006426">
    <property type="entry name" value="Asn_synth_AEB"/>
</dbReference>
<dbReference type="SUPFAM" id="SSF56235">
    <property type="entry name" value="N-terminal nucleophile aminohydrolases (Ntn hydrolases)"/>
    <property type="match status" value="1"/>
</dbReference>
<keyword evidence="14" id="KW-1185">Reference proteome</keyword>
<proteinExistence type="inferred from homology"/>
<evidence type="ECO:0000259" key="12">
    <source>
        <dbReference type="PROSITE" id="PS51278"/>
    </source>
</evidence>
<dbReference type="EC" id="6.3.5.4" evidence="3"/>
<dbReference type="InterPro" id="IPR014729">
    <property type="entry name" value="Rossmann-like_a/b/a_fold"/>
</dbReference>
<organism evidence="13 14">
    <name type="scientific">Lentzea xinjiangensis</name>
    <dbReference type="NCBI Taxonomy" id="402600"/>
    <lineage>
        <taxon>Bacteria</taxon>
        <taxon>Bacillati</taxon>
        <taxon>Actinomycetota</taxon>
        <taxon>Actinomycetes</taxon>
        <taxon>Pseudonocardiales</taxon>
        <taxon>Pseudonocardiaceae</taxon>
        <taxon>Lentzea</taxon>
    </lineage>
</organism>
<evidence type="ECO:0000256" key="3">
    <source>
        <dbReference type="ARBA" id="ARBA00012737"/>
    </source>
</evidence>
<dbReference type="InterPro" id="IPR017932">
    <property type="entry name" value="GATase_2_dom"/>
</dbReference>
<evidence type="ECO:0000256" key="7">
    <source>
        <dbReference type="ARBA" id="ARBA00022962"/>
    </source>
</evidence>
<dbReference type="PANTHER" id="PTHR43284:SF1">
    <property type="entry name" value="ASPARAGINE SYNTHETASE"/>
    <property type="match status" value="1"/>
</dbReference>
<dbReference type="InterPro" id="IPR001962">
    <property type="entry name" value="Asn_synthase"/>
</dbReference>
<dbReference type="Gene3D" id="3.60.20.10">
    <property type="entry name" value="Glutamine Phosphoribosylpyrophosphate, subunit 1, domain 1"/>
    <property type="match status" value="1"/>
</dbReference>
<dbReference type="PANTHER" id="PTHR43284">
    <property type="entry name" value="ASPARAGINE SYNTHETASE (GLUTAMINE-HYDROLYZING)"/>
    <property type="match status" value="1"/>
</dbReference>
<evidence type="ECO:0000256" key="4">
    <source>
        <dbReference type="ARBA" id="ARBA00022741"/>
    </source>
</evidence>
<dbReference type="PIRSF" id="PIRSF001589">
    <property type="entry name" value="Asn_synthetase_glu-h"/>
    <property type="match status" value="1"/>
</dbReference>
<dbReference type="Pfam" id="PF00733">
    <property type="entry name" value="Asn_synthase"/>
    <property type="match status" value="1"/>
</dbReference>
<protein>
    <recommendedName>
        <fullName evidence="3">asparagine synthase (glutamine-hydrolyzing)</fullName>
        <ecNumber evidence="3">6.3.5.4</ecNumber>
    </recommendedName>
</protein>
<gene>
    <name evidence="13" type="ORF">SAMN05216188_12940</name>
</gene>
<keyword evidence="7 9" id="KW-0315">Glutamine amidotransferase</keyword>
<dbReference type="GO" id="GO:0005524">
    <property type="term" value="F:ATP binding"/>
    <property type="evidence" value="ECO:0007669"/>
    <property type="project" value="UniProtKB-KW"/>
</dbReference>
<comment type="similarity">
    <text evidence="2">Belongs to the asparagine synthetase family.</text>
</comment>
<feature type="domain" description="Glutamine amidotransferase type-2" evidence="12">
    <location>
        <begin position="2"/>
        <end position="210"/>
    </location>
</feature>
<evidence type="ECO:0000256" key="10">
    <source>
        <dbReference type="PIRSR" id="PIRSR001589-2"/>
    </source>
</evidence>
<dbReference type="Gene3D" id="3.40.50.620">
    <property type="entry name" value="HUPs"/>
    <property type="match status" value="2"/>
</dbReference>
<keyword evidence="5 10" id="KW-0067">ATP-binding</keyword>
<dbReference type="GO" id="GO:0005829">
    <property type="term" value="C:cytosol"/>
    <property type="evidence" value="ECO:0007669"/>
    <property type="project" value="TreeGrafter"/>
</dbReference>
<keyword evidence="6 9" id="KW-0061">Asparagine biosynthesis</keyword>
<keyword evidence="4 10" id="KW-0547">Nucleotide-binding</keyword>
<evidence type="ECO:0000313" key="13">
    <source>
        <dbReference type="EMBL" id="SES27063.1"/>
    </source>
</evidence>
<dbReference type="InterPro" id="IPR029055">
    <property type="entry name" value="Ntn_hydrolases_N"/>
</dbReference>
<keyword evidence="9" id="KW-0028">Amino-acid biosynthesis</keyword>
<dbReference type="InterPro" id="IPR033738">
    <property type="entry name" value="AsnB_N"/>
</dbReference>
<dbReference type="SUPFAM" id="SSF52402">
    <property type="entry name" value="Adenine nucleotide alpha hydrolases-like"/>
    <property type="match status" value="1"/>
</dbReference>
<comment type="catalytic activity">
    <reaction evidence="8">
        <text>L-aspartate + L-glutamine + ATP + H2O = L-asparagine + L-glutamate + AMP + diphosphate + H(+)</text>
        <dbReference type="Rhea" id="RHEA:12228"/>
        <dbReference type="ChEBI" id="CHEBI:15377"/>
        <dbReference type="ChEBI" id="CHEBI:15378"/>
        <dbReference type="ChEBI" id="CHEBI:29985"/>
        <dbReference type="ChEBI" id="CHEBI:29991"/>
        <dbReference type="ChEBI" id="CHEBI:30616"/>
        <dbReference type="ChEBI" id="CHEBI:33019"/>
        <dbReference type="ChEBI" id="CHEBI:58048"/>
        <dbReference type="ChEBI" id="CHEBI:58359"/>
        <dbReference type="ChEBI" id="CHEBI:456215"/>
        <dbReference type="EC" id="6.3.5.4"/>
    </reaction>
</comment>
<evidence type="ECO:0000256" key="2">
    <source>
        <dbReference type="ARBA" id="ARBA00005752"/>
    </source>
</evidence>
<evidence type="ECO:0000256" key="1">
    <source>
        <dbReference type="ARBA" id="ARBA00005187"/>
    </source>
</evidence>
<dbReference type="Pfam" id="PF13537">
    <property type="entry name" value="GATase_7"/>
    <property type="match status" value="1"/>
</dbReference>
<dbReference type="NCBIfam" id="TIGR01536">
    <property type="entry name" value="asn_synth_AEB"/>
    <property type="match status" value="1"/>
</dbReference>
<reference evidence="14" key="1">
    <citation type="submission" date="2016-10" db="EMBL/GenBank/DDBJ databases">
        <authorList>
            <person name="Varghese N."/>
            <person name="Submissions S."/>
        </authorList>
    </citation>
    <scope>NUCLEOTIDE SEQUENCE [LARGE SCALE GENOMIC DNA]</scope>
    <source>
        <strain evidence="14">CGMCC 4.3525</strain>
    </source>
</reference>
<dbReference type="GO" id="GO:0004066">
    <property type="term" value="F:asparagine synthase (glutamine-hydrolyzing) activity"/>
    <property type="evidence" value="ECO:0007669"/>
    <property type="project" value="UniProtKB-EC"/>
</dbReference>
<dbReference type="AlphaFoldDB" id="A0A1H9W0L3"/>
<feature type="binding site" evidence="10">
    <location>
        <position position="99"/>
    </location>
    <ligand>
        <name>L-glutamine</name>
        <dbReference type="ChEBI" id="CHEBI:58359"/>
    </ligand>
</feature>
<sequence length="636" mass="68418">MCGIIVVLAGGGLASSDVTAAVEVLRPRGPDGTGVWTSASGRAVLGHTRLAVVDPAGSAQPISDESGDTTIVVNGEFYDYQRIRRDLARTGHPCRTGGDGEIALRLYRRDGHRALSELRGEFAFALWDERRGELFAARDRFGVKPLFYAERDGRLYLSSEIKALLACGVPAKWDLAAYAAHLQMALPPDRTLFAGVRQLPPGCYLVAGRDGVKIHRYWDLDYPTTEELAEHRTPDALAEHVAEVRSALDEAVRVRTVADVPLACHLSGGVDSSGMTALAARHAPVSGFTVGFPDTALDESPIAARTAARLGLPLHRVGIEPADVAAHLVATLRAGEMVQENSHGVARFLHSAAIRAGGFKVALAGEGGDELFAGYPQSQRDLALSRDPGALDRARAGYRKLSGFGAPRHLRSTLDRLGFLPNWLTQRYLTVVAPSRPLLRREFADLLDGTDACGPLLDQSRSQLEGRPPLHQSSYLFAKGRLANYLLAAERLDAANAVEVRLPYLDHHLFTTARTAALSWYAPEGCTKHVLREAVREELSEEVYTGGKRGFFAPPAAAGSGLLELLRDLTGDSSMRDNPFYEPGAVRRLLDEVGDQSADRAAGNDRLLHLVAGTSLLTTEFGMTADAGQTVGGSSD</sequence>
<name>A0A1H9W0L3_9PSEU</name>
<dbReference type="GO" id="GO:0006529">
    <property type="term" value="P:asparagine biosynthetic process"/>
    <property type="evidence" value="ECO:0007669"/>
    <property type="project" value="UniProtKB-KW"/>
</dbReference>